<dbReference type="PANTHER" id="PTHR36054">
    <property type="entry name" value="PROTEIN SICKLE"/>
    <property type="match status" value="1"/>
</dbReference>
<dbReference type="KEGG" id="dcr:108205996"/>
<evidence type="ECO:0000313" key="2">
    <source>
        <dbReference type="EMBL" id="WOG83539.1"/>
    </source>
</evidence>
<dbReference type="GO" id="GO:0000398">
    <property type="term" value="P:mRNA splicing, via spliceosome"/>
    <property type="evidence" value="ECO:0007669"/>
    <property type="project" value="InterPro"/>
</dbReference>
<reference evidence="2" key="2">
    <citation type="submission" date="2022-03" db="EMBL/GenBank/DDBJ databases">
        <title>Draft title - Genomic analysis of global carrot germplasm unveils the trajectory of domestication and the origin of high carotenoid orange carrot.</title>
        <authorList>
            <person name="Iorizzo M."/>
            <person name="Ellison S."/>
            <person name="Senalik D."/>
            <person name="Macko-Podgorni A."/>
            <person name="Grzebelus D."/>
            <person name="Bostan H."/>
            <person name="Rolling W."/>
            <person name="Curaba J."/>
            <person name="Simon P."/>
        </authorList>
    </citation>
    <scope>NUCLEOTIDE SEQUENCE</scope>
    <source>
        <tissue evidence="2">Leaf</tissue>
    </source>
</reference>
<protein>
    <submittedName>
        <fullName evidence="2">Uncharacterized protein</fullName>
    </submittedName>
</protein>
<name>A0AAF0W5M3_DAUCS</name>
<sequence length="142" mass="15505">MEESKKRRERLKAMRMEAAQSGADSEGGNSSRTQGLPNPLLQTAATNQESCPQRFGYSTDPMAAFSGNNRSKVSQNIAQEHLAPSVQQITPWPLPSLGKYQQQESVWSPMGMVRPSGMQPGTPHGAWNGHGSTYGYNIQILS</sequence>
<proteinExistence type="predicted"/>
<dbReference type="PANTHER" id="PTHR36054:SF2">
    <property type="entry name" value="PROTEIN SICKLE"/>
    <property type="match status" value="1"/>
</dbReference>
<feature type="compositionally biased region" description="Polar residues" evidence="1">
    <location>
        <begin position="27"/>
        <end position="38"/>
    </location>
</feature>
<dbReference type="EMBL" id="CP093343">
    <property type="protein sequence ID" value="WOG83539.1"/>
    <property type="molecule type" value="Genomic_DNA"/>
</dbReference>
<organism evidence="2 3">
    <name type="scientific">Daucus carota subsp. sativus</name>
    <name type="common">Carrot</name>
    <dbReference type="NCBI Taxonomy" id="79200"/>
    <lineage>
        <taxon>Eukaryota</taxon>
        <taxon>Viridiplantae</taxon>
        <taxon>Streptophyta</taxon>
        <taxon>Embryophyta</taxon>
        <taxon>Tracheophyta</taxon>
        <taxon>Spermatophyta</taxon>
        <taxon>Magnoliopsida</taxon>
        <taxon>eudicotyledons</taxon>
        <taxon>Gunneridae</taxon>
        <taxon>Pentapetalae</taxon>
        <taxon>asterids</taxon>
        <taxon>campanulids</taxon>
        <taxon>Apiales</taxon>
        <taxon>Apiaceae</taxon>
        <taxon>Apioideae</taxon>
        <taxon>Scandiceae</taxon>
        <taxon>Daucinae</taxon>
        <taxon>Daucus</taxon>
        <taxon>Daucus sect. Daucus</taxon>
    </lineage>
</organism>
<feature type="compositionally biased region" description="Basic and acidic residues" evidence="1">
    <location>
        <begin position="1"/>
        <end position="15"/>
    </location>
</feature>
<gene>
    <name evidence="2" type="ORF">DCAR_0102715</name>
</gene>
<dbReference type="GO" id="GO:0035196">
    <property type="term" value="P:miRNA processing"/>
    <property type="evidence" value="ECO:0007669"/>
    <property type="project" value="InterPro"/>
</dbReference>
<evidence type="ECO:0000313" key="3">
    <source>
        <dbReference type="Proteomes" id="UP000077755"/>
    </source>
</evidence>
<dbReference type="InterPro" id="IPR039292">
    <property type="entry name" value="SICKLE"/>
</dbReference>
<evidence type="ECO:0000256" key="1">
    <source>
        <dbReference type="SAM" id="MobiDB-lite"/>
    </source>
</evidence>
<accession>A0AAF0W5M3</accession>
<dbReference type="AlphaFoldDB" id="A0AAF0W5M3"/>
<dbReference type="Proteomes" id="UP000077755">
    <property type="component" value="Chromosome 1"/>
</dbReference>
<keyword evidence="3" id="KW-1185">Reference proteome</keyword>
<feature type="region of interest" description="Disordered" evidence="1">
    <location>
        <begin position="1"/>
        <end position="38"/>
    </location>
</feature>
<reference evidence="2" key="1">
    <citation type="journal article" date="2016" name="Nat. Genet.">
        <title>A high-quality carrot genome assembly provides new insights into carotenoid accumulation and asterid genome evolution.</title>
        <authorList>
            <person name="Iorizzo M."/>
            <person name="Ellison S."/>
            <person name="Senalik D."/>
            <person name="Zeng P."/>
            <person name="Satapoomin P."/>
            <person name="Huang J."/>
            <person name="Bowman M."/>
            <person name="Iovene M."/>
            <person name="Sanseverino W."/>
            <person name="Cavagnaro P."/>
            <person name="Yildiz M."/>
            <person name="Macko-Podgorni A."/>
            <person name="Moranska E."/>
            <person name="Grzebelus E."/>
            <person name="Grzebelus D."/>
            <person name="Ashrafi H."/>
            <person name="Zheng Z."/>
            <person name="Cheng S."/>
            <person name="Spooner D."/>
            <person name="Van Deynze A."/>
            <person name="Simon P."/>
        </authorList>
    </citation>
    <scope>NUCLEOTIDE SEQUENCE</scope>
    <source>
        <tissue evidence="2">Leaf</tissue>
    </source>
</reference>